<accession>A0A2A9G1W5</accession>
<dbReference type="InterPro" id="IPR012906">
    <property type="entry name" value="PaaX-like_N"/>
</dbReference>
<evidence type="ECO:0000313" key="5">
    <source>
        <dbReference type="EMBL" id="PFG57644.1"/>
    </source>
</evidence>
<name>A0A2A9G1W5_9PSEU</name>
<dbReference type="PIRSF" id="PIRSF020623">
    <property type="entry name" value="PaaX"/>
    <property type="match status" value="1"/>
</dbReference>
<evidence type="ECO:0000313" key="6">
    <source>
        <dbReference type="Proteomes" id="UP000243542"/>
    </source>
</evidence>
<dbReference type="PANTHER" id="PTHR30319">
    <property type="entry name" value="PHENYLACETIC ACID REGULATOR-RELATED TRANSCRIPTIONAL REPRESSOR"/>
    <property type="match status" value="1"/>
</dbReference>
<feature type="domain" description="Transcriptional repressor PaaX-like central Cas2-like" evidence="4">
    <location>
        <begin position="123"/>
        <end position="200"/>
    </location>
</feature>
<dbReference type="Gene3D" id="1.20.58.1460">
    <property type="match status" value="1"/>
</dbReference>
<dbReference type="AlphaFoldDB" id="A0A2A9G1W5"/>
<organism evidence="5 6">
    <name type="scientific">Amycolatopsis sulphurea</name>
    <dbReference type="NCBI Taxonomy" id="76022"/>
    <lineage>
        <taxon>Bacteria</taxon>
        <taxon>Bacillati</taxon>
        <taxon>Actinomycetota</taxon>
        <taxon>Actinomycetes</taxon>
        <taxon>Pseudonocardiales</taxon>
        <taxon>Pseudonocardiaceae</taxon>
        <taxon>Amycolatopsis</taxon>
    </lineage>
</organism>
<feature type="region of interest" description="Disordered" evidence="1">
    <location>
        <begin position="1"/>
        <end position="31"/>
    </location>
</feature>
<gene>
    <name evidence="5" type="ORF">ATK36_1239</name>
</gene>
<dbReference type="InterPro" id="IPR036388">
    <property type="entry name" value="WH-like_DNA-bd_sf"/>
</dbReference>
<dbReference type="Gene3D" id="3.30.70.2650">
    <property type="match status" value="1"/>
</dbReference>
<evidence type="ECO:0000259" key="4">
    <source>
        <dbReference type="Pfam" id="PF20803"/>
    </source>
</evidence>
<dbReference type="Gene3D" id="1.10.10.10">
    <property type="entry name" value="Winged helix-like DNA-binding domain superfamily/Winged helix DNA-binding domain"/>
    <property type="match status" value="1"/>
</dbReference>
<evidence type="ECO:0000259" key="2">
    <source>
        <dbReference type="Pfam" id="PF07848"/>
    </source>
</evidence>
<keyword evidence="6" id="KW-1185">Reference proteome</keyword>
<proteinExistence type="predicted"/>
<reference evidence="5 6" key="1">
    <citation type="submission" date="2017-10" db="EMBL/GenBank/DDBJ databases">
        <title>Sequencing the genomes of 1000 actinobacteria strains.</title>
        <authorList>
            <person name="Klenk H.-P."/>
        </authorList>
    </citation>
    <scope>NUCLEOTIDE SEQUENCE [LARGE SCALE GENOMIC DNA]</scope>
    <source>
        <strain evidence="5 6">DSM 46092</strain>
    </source>
</reference>
<dbReference type="GO" id="GO:0006351">
    <property type="term" value="P:DNA-templated transcription"/>
    <property type="evidence" value="ECO:0007669"/>
    <property type="project" value="InterPro"/>
</dbReference>
<dbReference type="PANTHER" id="PTHR30319:SF1">
    <property type="entry name" value="TRANSCRIPTIONAL REPRESSOR PAAX"/>
    <property type="match status" value="1"/>
</dbReference>
<evidence type="ECO:0000259" key="3">
    <source>
        <dbReference type="Pfam" id="PF08223"/>
    </source>
</evidence>
<dbReference type="Pfam" id="PF20803">
    <property type="entry name" value="PaaX_M"/>
    <property type="match status" value="1"/>
</dbReference>
<protein>
    <submittedName>
        <fullName evidence="5">PaaX family transcriptional regulator</fullName>
    </submittedName>
</protein>
<evidence type="ECO:0000256" key="1">
    <source>
        <dbReference type="SAM" id="MobiDB-lite"/>
    </source>
</evidence>
<dbReference type="Pfam" id="PF07848">
    <property type="entry name" value="PaaX"/>
    <property type="match status" value="1"/>
</dbReference>
<comment type="caution">
    <text evidence="5">The sequence shown here is derived from an EMBL/GenBank/DDBJ whole genome shotgun (WGS) entry which is preliminary data.</text>
</comment>
<dbReference type="Proteomes" id="UP000243542">
    <property type="component" value="Unassembled WGS sequence"/>
</dbReference>
<feature type="domain" description="Transcriptional repressor PaaX-like C-terminal" evidence="3">
    <location>
        <begin position="209"/>
        <end position="291"/>
    </location>
</feature>
<dbReference type="InterPro" id="IPR011965">
    <property type="entry name" value="PaaX_trns_reg"/>
</dbReference>
<dbReference type="RefSeq" id="WP_098510189.1">
    <property type="nucleotide sequence ID" value="NZ_JBIAKZ010000047.1"/>
</dbReference>
<sequence length="301" mass="33901">MADPAPSVTLGERRKPRGAAPRPKVSRRREVSHASARSLLMTVLGEYVLPRDRPVWTSILVEALGLLEVEEKSARQALARSSAEGWLVSERVGRRVRWSLTPPGRRLLTEGADRIYAFGRDAHGWQGRWLMLIVSVPEAKRDLRHRLRTRLTWAGFGSPVAGVWVSPDPRREREAQQIVAELGLDAQAMSFTAAYGEIGGEEGMVARSWDLSELTDRYEDFIDRFTGLSPSGGRPVLRAQTELVHEWRRFPFLDPQLPGALLPAGWSGTKAAELFHRKHVEWRPGAQAYWDDLIETEDRGV</sequence>
<dbReference type="InterPro" id="IPR048846">
    <property type="entry name" value="PaaX-like_central"/>
</dbReference>
<dbReference type="Pfam" id="PF08223">
    <property type="entry name" value="PaaX_C"/>
    <property type="match status" value="1"/>
</dbReference>
<feature type="domain" description="Transcriptional repressor PaaX-like N-terminal" evidence="2">
    <location>
        <begin position="35"/>
        <end position="101"/>
    </location>
</feature>
<dbReference type="InterPro" id="IPR013225">
    <property type="entry name" value="PaaX_C"/>
</dbReference>
<dbReference type="EMBL" id="PDJK01000001">
    <property type="protein sequence ID" value="PFG57644.1"/>
    <property type="molecule type" value="Genomic_DNA"/>
</dbReference>